<dbReference type="InterPro" id="IPR045851">
    <property type="entry name" value="AMP-bd_C_sf"/>
</dbReference>
<dbReference type="Gene3D" id="3.40.50.150">
    <property type="entry name" value="Vaccinia Virus protein VP39"/>
    <property type="match status" value="1"/>
</dbReference>
<dbReference type="GO" id="GO:0044550">
    <property type="term" value="P:secondary metabolite biosynthetic process"/>
    <property type="evidence" value="ECO:0007669"/>
    <property type="project" value="TreeGrafter"/>
</dbReference>
<accession>A0A8J7HTS0</accession>
<dbReference type="InterPro" id="IPR013217">
    <property type="entry name" value="Methyltransf_12"/>
</dbReference>
<protein>
    <submittedName>
        <fullName evidence="4">Amino acid adenylation domain-containing protein</fullName>
    </submittedName>
</protein>
<dbReference type="CDD" id="cd02440">
    <property type="entry name" value="AdoMet_MTases"/>
    <property type="match status" value="1"/>
</dbReference>
<reference evidence="4 5" key="1">
    <citation type="journal article" date="2021" name="Int. J. Syst. Evol. Microbiol.">
        <title>Amazonocrinis nigriterrae gen. nov., sp. nov., Atlanticothrix silvestris gen. nov., sp. nov. and Dendronalium phyllosphericum gen. nov., sp. nov., nostocacean cyanobacteria from Brazilian environments.</title>
        <authorList>
            <person name="Alvarenga D.O."/>
            <person name="Andreote A.P.D."/>
            <person name="Branco L.H.Z."/>
            <person name="Delbaje E."/>
            <person name="Cruz R.B."/>
            <person name="Varani A.M."/>
            <person name="Fiore M.F."/>
        </authorList>
    </citation>
    <scope>NUCLEOTIDE SEQUENCE [LARGE SCALE GENOMIC DNA]</scope>
    <source>
        <strain evidence="4 5">CENA67</strain>
    </source>
</reference>
<dbReference type="AlphaFoldDB" id="A0A8J7HTS0"/>
<dbReference type="InterPro" id="IPR025110">
    <property type="entry name" value="AMP-bd_C"/>
</dbReference>
<dbReference type="FunFam" id="3.40.50.980:FF:000001">
    <property type="entry name" value="Non-ribosomal peptide synthetase"/>
    <property type="match status" value="1"/>
</dbReference>
<dbReference type="Gene3D" id="3.30.300.30">
    <property type="match status" value="1"/>
</dbReference>
<comment type="caution">
    <text evidence="4">The sequence shown here is derived from an EMBL/GenBank/DDBJ whole genome shotgun (WGS) entry which is preliminary data.</text>
</comment>
<dbReference type="NCBIfam" id="TIGR01733">
    <property type="entry name" value="AA-adenyl-dom"/>
    <property type="match status" value="1"/>
</dbReference>
<dbReference type="Pfam" id="PF08242">
    <property type="entry name" value="Methyltransf_12"/>
    <property type="match status" value="1"/>
</dbReference>
<dbReference type="PROSITE" id="PS00455">
    <property type="entry name" value="AMP_BINDING"/>
    <property type="match status" value="1"/>
</dbReference>
<dbReference type="InterPro" id="IPR029063">
    <property type="entry name" value="SAM-dependent_MTases_sf"/>
</dbReference>
<feature type="domain" description="AMP-dependent synthetase/ligase" evidence="1">
    <location>
        <begin position="16"/>
        <end position="376"/>
    </location>
</feature>
<dbReference type="Proteomes" id="UP000632766">
    <property type="component" value="Unassembled WGS sequence"/>
</dbReference>
<evidence type="ECO:0000259" key="3">
    <source>
        <dbReference type="Pfam" id="PF13193"/>
    </source>
</evidence>
<dbReference type="Pfam" id="PF13193">
    <property type="entry name" value="AMP-binding_C"/>
    <property type="match status" value="1"/>
</dbReference>
<proteinExistence type="predicted"/>
<sequence>MLNLFKNLFIHQLFEIQAKQSPDSLAIVFEGLESQQTSQLPILEQPFNQPAFQSVLTYRELNLRANQLAHYLKTLGVGPEVLVGICVDRSVEMIVGVLGVLKAGGAYVPLDPSYPKQRLGFMLEDSQLAILLTQERLVESLGANKAQIICLDTNWQTIAQHSGENLTCELTTENLAYVIYTSGSTGKPKGVLVPHAGVANLATEQIRIFDVQPDSRVLQFASFSFDASVSEIFMALVAGATLVLATRDSLMPGTSLLKLLREQRITTVTLPPSALAILPVQELPDLRSLIVAGEACPRELINCWAPGRRFFNAYGPTEATVCTTIAECTSGIKKPPIGYPIANKQVYLLDEQLNPVPVGVPGEIYIGGLGLARGYLNQPELTAEKFIFNPIGEGAIELLSRGAGGDEGAFLTPNSSLLTPNSSLSTYSTERLYKTGDLACYLLDGSLEFLGRIDEQVKVRGYRIELGEIEAVLGQHPGVQQAVVTAREDVPGQKRLIAYVVQNPDYEGEPEQVADLETEFISQWQSVSDETYKQIKSESTFNFAGWNSSYTGLPIPEAQMREWVEQTVARIQSLQPQQVLELGCGTGMLMFRIAPQCSFYWGTDFSIEVLHYLHQKLQRLDQKLPQIKLGHRTADNFEGIEPASFDTVILNSVSQNFPSIDYMVQVMSGAVKVVKPGGHIFVGDVRSLPLLSAYHASVQLYQAPDSLTRSQLNQKVRSRFAQEEELVIDPEFFLALQQHFPQIDRVQIQLKRGVYHNELTRFRYDVTLHIKSRDDSPNRLYSVNITWLDWQQQKLSLPTLRQHLVEIQPEILGLQRVPDARLATEVKTIEWLNSDDGVETVGEFRNQILPSLQGWGIDPEELWSFSDDLPYNINITWSDVAGYYDVVLQRKDTPPVNKAKRDELFAYKGQDFYL</sequence>
<dbReference type="PRINTS" id="PR00154">
    <property type="entry name" value="AMPBINDING"/>
</dbReference>
<dbReference type="InterPro" id="IPR020459">
    <property type="entry name" value="AMP-binding"/>
</dbReference>
<feature type="domain" description="AMP-binding enzyme C-terminal" evidence="3">
    <location>
        <begin position="468"/>
        <end position="509"/>
    </location>
</feature>
<dbReference type="Pfam" id="PF00501">
    <property type="entry name" value="AMP-binding"/>
    <property type="match status" value="1"/>
</dbReference>
<dbReference type="InterPro" id="IPR020845">
    <property type="entry name" value="AMP-binding_CS"/>
</dbReference>
<evidence type="ECO:0000259" key="2">
    <source>
        <dbReference type="Pfam" id="PF08242"/>
    </source>
</evidence>
<feature type="non-terminal residue" evidence="4">
    <location>
        <position position="914"/>
    </location>
</feature>
<dbReference type="InterPro" id="IPR000873">
    <property type="entry name" value="AMP-dep_synth/lig_dom"/>
</dbReference>
<organism evidence="4 5">
    <name type="scientific">Amazonocrinis nigriterrae CENA67</name>
    <dbReference type="NCBI Taxonomy" id="2794033"/>
    <lineage>
        <taxon>Bacteria</taxon>
        <taxon>Bacillati</taxon>
        <taxon>Cyanobacteriota</taxon>
        <taxon>Cyanophyceae</taxon>
        <taxon>Nostocales</taxon>
        <taxon>Nostocaceae</taxon>
        <taxon>Amazonocrinis</taxon>
        <taxon>Amazonocrinis nigriterrae</taxon>
    </lineage>
</organism>
<feature type="domain" description="Methyltransferase type 12" evidence="2">
    <location>
        <begin position="580"/>
        <end position="680"/>
    </location>
</feature>
<dbReference type="GO" id="GO:0005737">
    <property type="term" value="C:cytoplasm"/>
    <property type="evidence" value="ECO:0007669"/>
    <property type="project" value="TreeGrafter"/>
</dbReference>
<dbReference type="PANTHER" id="PTHR45527:SF1">
    <property type="entry name" value="FATTY ACID SYNTHASE"/>
    <property type="match status" value="1"/>
</dbReference>
<dbReference type="Gene3D" id="3.40.50.980">
    <property type="match status" value="2"/>
</dbReference>
<evidence type="ECO:0000259" key="1">
    <source>
        <dbReference type="Pfam" id="PF00501"/>
    </source>
</evidence>
<name>A0A8J7HTS0_9NOST</name>
<evidence type="ECO:0000313" key="5">
    <source>
        <dbReference type="Proteomes" id="UP000632766"/>
    </source>
</evidence>
<evidence type="ECO:0000313" key="4">
    <source>
        <dbReference type="EMBL" id="MBH8565766.1"/>
    </source>
</evidence>
<dbReference type="CDD" id="cd17652">
    <property type="entry name" value="A_NRPS_CmdD_like"/>
    <property type="match status" value="1"/>
</dbReference>
<dbReference type="InterPro" id="IPR010071">
    <property type="entry name" value="AA_adenyl_dom"/>
</dbReference>
<keyword evidence="5" id="KW-1185">Reference proteome</keyword>
<dbReference type="PANTHER" id="PTHR45527">
    <property type="entry name" value="NONRIBOSOMAL PEPTIDE SYNTHETASE"/>
    <property type="match status" value="1"/>
</dbReference>
<dbReference type="GO" id="GO:0031177">
    <property type="term" value="F:phosphopantetheine binding"/>
    <property type="evidence" value="ECO:0007669"/>
    <property type="project" value="TreeGrafter"/>
</dbReference>
<gene>
    <name evidence="4" type="ORF">I8748_26945</name>
</gene>
<dbReference type="GO" id="GO:0043041">
    <property type="term" value="P:amino acid activation for nonribosomal peptide biosynthetic process"/>
    <property type="evidence" value="ECO:0007669"/>
    <property type="project" value="TreeGrafter"/>
</dbReference>
<dbReference type="SUPFAM" id="SSF56801">
    <property type="entry name" value="Acetyl-CoA synthetase-like"/>
    <property type="match status" value="1"/>
</dbReference>
<dbReference type="EMBL" id="JAECZC010000070">
    <property type="protein sequence ID" value="MBH8565766.1"/>
    <property type="molecule type" value="Genomic_DNA"/>
</dbReference>
<dbReference type="Gene3D" id="2.30.38.10">
    <property type="entry name" value="Luciferase, Domain 3"/>
    <property type="match status" value="1"/>
</dbReference>
<dbReference type="SUPFAM" id="SSF53335">
    <property type="entry name" value="S-adenosyl-L-methionine-dependent methyltransferases"/>
    <property type="match status" value="1"/>
</dbReference>